<evidence type="ECO:0000259" key="5">
    <source>
        <dbReference type="Pfam" id="PF25515"/>
    </source>
</evidence>
<feature type="region of interest" description="Disordered" evidence="1">
    <location>
        <begin position="958"/>
        <end position="978"/>
    </location>
</feature>
<dbReference type="InterPro" id="IPR044685">
    <property type="entry name" value="CPD1-like"/>
</dbReference>
<keyword evidence="2" id="KW-1133">Transmembrane helix</keyword>
<comment type="caution">
    <text evidence="6">The sequence shown here is derived from an EMBL/GenBank/DDBJ whole genome shotgun (WGS) entry which is preliminary data.</text>
</comment>
<feature type="transmembrane region" description="Helical" evidence="2">
    <location>
        <begin position="7"/>
        <end position="28"/>
    </location>
</feature>
<dbReference type="Pfam" id="PF23468">
    <property type="entry name" value="ARC6"/>
    <property type="match status" value="2"/>
</dbReference>
<feature type="transmembrane region" description="Helical" evidence="2">
    <location>
        <begin position="354"/>
        <end position="376"/>
    </location>
</feature>
<feature type="compositionally biased region" description="Low complexity" evidence="1">
    <location>
        <begin position="961"/>
        <end position="971"/>
    </location>
</feature>
<protein>
    <recommendedName>
        <fullName evidence="8">ACCUMULATION AND REPLICATION OF CHLOROPLASTS chloroplastic</fullName>
    </recommendedName>
</protein>
<evidence type="ECO:0000256" key="1">
    <source>
        <dbReference type="SAM" id="MobiDB-lite"/>
    </source>
</evidence>
<dbReference type="InterPro" id="IPR057137">
    <property type="entry name" value="CDP1-like_a_solenoid_2"/>
</dbReference>
<keyword evidence="2" id="KW-0812">Transmembrane</keyword>
<evidence type="ECO:0000313" key="6">
    <source>
        <dbReference type="EMBL" id="KAI3429327.1"/>
    </source>
</evidence>
<dbReference type="PANTHER" id="PTHR33925:SF1">
    <property type="entry name" value="PROTEIN ACCUMULATION AND REPLICATION OF CHLOROPLASTS 6, CHLOROPLASTIC"/>
    <property type="match status" value="1"/>
</dbReference>
<keyword evidence="2" id="KW-0472">Membrane</keyword>
<dbReference type="PANTHER" id="PTHR33925">
    <property type="entry name" value="PLASTID DIVISION PROTEIN CDP1, CHLOROPLASTIC-RELATED"/>
    <property type="match status" value="1"/>
</dbReference>
<feature type="transmembrane region" description="Helical" evidence="2">
    <location>
        <begin position="414"/>
        <end position="435"/>
    </location>
</feature>
<proteinExistence type="predicted"/>
<feature type="region of interest" description="Disordered" evidence="1">
    <location>
        <begin position="649"/>
        <end position="673"/>
    </location>
</feature>
<dbReference type="Pfam" id="PF13355">
    <property type="entry name" value="ARC6-like_IMS"/>
    <property type="match status" value="1"/>
</dbReference>
<feature type="compositionally biased region" description="Polar residues" evidence="1">
    <location>
        <begin position="143"/>
        <end position="152"/>
    </location>
</feature>
<keyword evidence="7" id="KW-1185">Reference proteome</keyword>
<dbReference type="AlphaFoldDB" id="A0A9D4TLY3"/>
<name>A0A9D4TLY3_CHLVU</name>
<accession>A0A9D4TLY3</accession>
<dbReference type="Proteomes" id="UP001055712">
    <property type="component" value="Unassembled WGS sequence"/>
</dbReference>
<evidence type="ECO:0000313" key="7">
    <source>
        <dbReference type="Proteomes" id="UP001055712"/>
    </source>
</evidence>
<feature type="domain" description="Plastid division protein CDP1-like 1st alpha solenoid" evidence="5">
    <location>
        <begin position="559"/>
        <end position="648"/>
    </location>
</feature>
<feature type="compositionally biased region" description="Low complexity" evidence="1">
    <location>
        <begin position="115"/>
        <end position="131"/>
    </location>
</feature>
<feature type="transmembrane region" description="Helical" evidence="2">
    <location>
        <begin position="197"/>
        <end position="216"/>
    </location>
</feature>
<reference evidence="6" key="1">
    <citation type="journal article" date="2019" name="Plant J.">
        <title>Chlorella vulgaris genome assembly and annotation reveals the molecular basis for metabolic acclimation to high light conditions.</title>
        <authorList>
            <person name="Cecchin M."/>
            <person name="Marcolungo L."/>
            <person name="Rossato M."/>
            <person name="Girolomoni L."/>
            <person name="Cosentino E."/>
            <person name="Cuine S."/>
            <person name="Li-Beisson Y."/>
            <person name="Delledonne M."/>
            <person name="Ballottari M."/>
        </authorList>
    </citation>
    <scope>NUCLEOTIDE SEQUENCE</scope>
    <source>
        <strain evidence="6">211/11P</strain>
    </source>
</reference>
<feature type="compositionally biased region" description="Low complexity" evidence="1">
    <location>
        <begin position="1053"/>
        <end position="1089"/>
    </location>
</feature>
<feature type="transmembrane region" description="Helical" evidence="2">
    <location>
        <begin position="48"/>
        <end position="70"/>
    </location>
</feature>
<feature type="domain" description="Plastid division protein CDP1-like 2nd alpha solenoid" evidence="4">
    <location>
        <begin position="781"/>
        <end position="842"/>
    </location>
</feature>
<dbReference type="OrthoDB" id="512200at2759"/>
<dbReference type="InterPro" id="IPR025344">
    <property type="entry name" value="CDP1-like_IMS"/>
</dbReference>
<evidence type="ECO:0008006" key="8">
    <source>
        <dbReference type="Google" id="ProtNLM"/>
    </source>
</evidence>
<evidence type="ECO:0000256" key="2">
    <source>
        <dbReference type="SAM" id="Phobius"/>
    </source>
</evidence>
<feature type="region of interest" description="Disordered" evidence="1">
    <location>
        <begin position="115"/>
        <end position="167"/>
    </location>
</feature>
<organism evidence="6 7">
    <name type="scientific">Chlorella vulgaris</name>
    <name type="common">Green alga</name>
    <dbReference type="NCBI Taxonomy" id="3077"/>
    <lineage>
        <taxon>Eukaryota</taxon>
        <taxon>Viridiplantae</taxon>
        <taxon>Chlorophyta</taxon>
        <taxon>core chlorophytes</taxon>
        <taxon>Trebouxiophyceae</taxon>
        <taxon>Chlorellales</taxon>
        <taxon>Chlorellaceae</taxon>
        <taxon>Chlorella clade</taxon>
        <taxon>Chlorella</taxon>
    </lineage>
</organism>
<dbReference type="EMBL" id="SIDB01000008">
    <property type="protein sequence ID" value="KAI3429327.1"/>
    <property type="molecule type" value="Genomic_DNA"/>
</dbReference>
<feature type="transmembrane region" description="Helical" evidence="2">
    <location>
        <begin position="388"/>
        <end position="408"/>
    </location>
</feature>
<evidence type="ECO:0000259" key="3">
    <source>
        <dbReference type="Pfam" id="PF13355"/>
    </source>
</evidence>
<feature type="transmembrane region" description="Helical" evidence="2">
    <location>
        <begin position="222"/>
        <end position="243"/>
    </location>
</feature>
<feature type="transmembrane region" description="Helical" evidence="2">
    <location>
        <begin position="250"/>
        <end position="272"/>
    </location>
</feature>
<feature type="compositionally biased region" description="Low complexity" evidence="1">
    <location>
        <begin position="649"/>
        <end position="671"/>
    </location>
</feature>
<feature type="domain" description="Plastid division protein CDP1-like IMS" evidence="3">
    <location>
        <begin position="1096"/>
        <end position="1213"/>
    </location>
</feature>
<dbReference type="Pfam" id="PF25515">
    <property type="entry name" value="Arm_PDR"/>
    <property type="match status" value="1"/>
</dbReference>
<feature type="domain" description="Plastid division protein CDP1-like 2nd alpha solenoid" evidence="4">
    <location>
        <begin position="863"/>
        <end position="940"/>
    </location>
</feature>
<feature type="transmembrane region" description="Helical" evidence="2">
    <location>
        <begin position="284"/>
        <end position="304"/>
    </location>
</feature>
<gene>
    <name evidence="6" type="ORF">D9Q98_005422</name>
</gene>
<dbReference type="InterPro" id="IPR058032">
    <property type="entry name" value="CDP1-like_a_solenoid_1"/>
</dbReference>
<sequence length="1219" mass="129629">MAATGHGPLIIVLFLCLAACTQLLLALYGLLSRYAQVKASPPVPSLRLVVVVNLLAEAALLTFHAAPLVLRAQARRWRQRHRAHAKAHSHGHEDAKGSVAAAGPAFKQAEVCIGGSEQGSQSSSPRAPRPSADIERAAGGSAASKQTQQETQIAAEPEPELESQPQAKVRAPVPLLRGLTRRVQRWEQQRPLLHRRLATAAITLLFTGVCSLQILAPGYVDVSIVMLTTQWTTLCIALAQAVLLRHRLPLAFWPCAAVMLGGAAMVIVPSVGQSTTGSLNTTRGWTGFAMAVGALLCTVAYYILLQACRHMGFSALRLQHYMNTTSILIYLPLTLPIDGASWGAQFADWSATDWVVLVGLSTVAYMGSGTLMQVCVWKLGAPTASMFFGLRLVFSVVLSTPILGSTIIKTGVQIAGVVITASGVTAYAASQWWLAKRIAGRVACLHRVHPVAQWRLQAPQRKRLQRISAQASSSRGFSPSSKDGITLHVNHAELLGLQGVQLPTQPVVEKAYAALMNTPLEEGYSELARLGKERLLEGARSRLSEVQGRTALLSPNVQVEPLLLPGAMALLQQIKRYDLVIELSEDGAGLGARQIRNSSRDTLRDIEQDMALATALAQCGMADRALKEGKPALACTRLQEALQLLVDAPHGAAPSSSGGPTASSQQQQQQGRLLAPKLQAQIQDALAEYHPDAVADYLQIPLQRSDYQLRLRELSALRQWAAAPDASQRRGSRPVLSPEYMARVVPRLTAAELCSLYDWQRLAASGKSSRCAWYFPGLLTRAALAHLVAGFVERQPLLVQTALQLFDTVKKDEDVVMPLAMCRLLLGDAAGALSVLEDAERQKPPGGLPAAAAGSSGGGGLGSEPVAAHAVMQFVRTLSPQGEQDLRPGLAAFACWWLTGVAYPEFQDTALGAAASPPDLAGYFSDQKVVAFLASQDGVPTQAPASLWSRLGASLGGNGAGSASNSSTAASERQRPNGGLPRMALQLLGGAALLAAALLAAYRVRSGEWGRVAGLMQPPPVAVQLPPVSAEATATDIGVPAGALRRVLPGELAEQQQQQQQEAVSQQQRRQGGLPQQEPAQQDQQPEAEVLSTSSAAKIVKNWLSVKAEAMGPKHNLARLSQVLEEPMLSAVASEASEAAASGWHWTIRPQSCKIASVDCRNFAGGSGHVTVLATVDETAQLVGADGKRGEGYQTAYQVEYTLVRSGGTWKISSALVLS</sequence>
<evidence type="ECO:0000259" key="4">
    <source>
        <dbReference type="Pfam" id="PF23468"/>
    </source>
</evidence>
<reference evidence="6" key="2">
    <citation type="submission" date="2020-11" db="EMBL/GenBank/DDBJ databases">
        <authorList>
            <person name="Cecchin M."/>
            <person name="Marcolungo L."/>
            <person name="Rossato M."/>
            <person name="Girolomoni L."/>
            <person name="Cosentino E."/>
            <person name="Cuine S."/>
            <person name="Li-Beisson Y."/>
            <person name="Delledonne M."/>
            <person name="Ballottari M."/>
        </authorList>
    </citation>
    <scope>NUCLEOTIDE SEQUENCE</scope>
    <source>
        <strain evidence="6">211/11P</strain>
        <tissue evidence="6">Whole cell</tissue>
    </source>
</reference>
<feature type="region of interest" description="Disordered" evidence="1">
    <location>
        <begin position="1053"/>
        <end position="1092"/>
    </location>
</feature>